<dbReference type="EMBL" id="HQ840955">
    <property type="protein sequence ID" value="ADV41821.1"/>
    <property type="molecule type" value="Genomic_DNA"/>
</dbReference>
<protein>
    <submittedName>
        <fullName evidence="3">Ribosomal protein S11</fullName>
    </submittedName>
</protein>
<reference evidence="3" key="2">
    <citation type="submission" date="2011-01" db="EMBL/GenBank/DDBJ databases">
        <authorList>
            <person name="McFadden G."/>
        </authorList>
    </citation>
    <scope>NUCLEOTIDE SEQUENCE</scope>
</reference>
<reference evidence="3" key="1">
    <citation type="submission" date="2011-01" db="EMBL/GenBank/DDBJ databases">
        <authorList>
            <person name="Burger G."/>
        </authorList>
    </citation>
    <scope>NUCLEOTIDE SEQUENCE</scope>
</reference>
<dbReference type="AlphaFoldDB" id="E9NZX4"/>
<dbReference type="Gene3D" id="3.30.420.80">
    <property type="entry name" value="Ribosomal protein S11"/>
    <property type="match status" value="1"/>
</dbReference>
<dbReference type="GO" id="GO:0006412">
    <property type="term" value="P:translation"/>
    <property type="evidence" value="ECO:0007669"/>
    <property type="project" value="InterPro"/>
</dbReference>
<keyword evidence="3" id="KW-0496">Mitochondrion</keyword>
<keyword evidence="2" id="KW-0687">Ribonucleoprotein</keyword>
<evidence type="ECO:0000256" key="2">
    <source>
        <dbReference type="ARBA" id="ARBA00023274"/>
    </source>
</evidence>
<geneLocation type="mitochondrion" evidence="3"/>
<dbReference type="SUPFAM" id="SSF53137">
    <property type="entry name" value="Translational machinery components"/>
    <property type="match status" value="1"/>
</dbReference>
<keyword evidence="1 3" id="KW-0689">Ribosomal protein</keyword>
<sequence>MRLTCKFKRVKLKPVKAPLMGSRIVLHSSKNTCRMFIVKEGRLVLYTSVKRSSIYTGYERRLWIAAYTTALHFGREAQKRKDIRNTKFELYLKGSQKHAVAGFLDSGFVFTKVKEIKNPAFNGCFSKKSRRL</sequence>
<dbReference type="GO" id="GO:1990904">
    <property type="term" value="C:ribonucleoprotein complex"/>
    <property type="evidence" value="ECO:0007669"/>
    <property type="project" value="UniProtKB-KW"/>
</dbReference>
<dbReference type="GO" id="GO:0005840">
    <property type="term" value="C:ribosome"/>
    <property type="evidence" value="ECO:0007669"/>
    <property type="project" value="UniProtKB-KW"/>
</dbReference>
<gene>
    <name evidence="3" type="primary">rps11</name>
</gene>
<organism evidence="3">
    <name type="scientific">Bigelowiella natans</name>
    <name type="common">Pedinomonas minutissima</name>
    <name type="synonym">Chlorarachnion sp. (strain CCMP621)</name>
    <dbReference type="NCBI Taxonomy" id="227086"/>
    <lineage>
        <taxon>Eukaryota</taxon>
        <taxon>Sar</taxon>
        <taxon>Rhizaria</taxon>
        <taxon>Cercozoa</taxon>
        <taxon>Chlorarachniophyceae</taxon>
        <taxon>Bigelowiella</taxon>
    </lineage>
</organism>
<dbReference type="GO" id="GO:0003735">
    <property type="term" value="F:structural constituent of ribosome"/>
    <property type="evidence" value="ECO:0007669"/>
    <property type="project" value="InterPro"/>
</dbReference>
<evidence type="ECO:0000256" key="1">
    <source>
        <dbReference type="ARBA" id="ARBA00022980"/>
    </source>
</evidence>
<evidence type="ECO:0000313" key="3">
    <source>
        <dbReference type="EMBL" id="ADV41821.1"/>
    </source>
</evidence>
<proteinExistence type="predicted"/>
<dbReference type="InterPro" id="IPR036967">
    <property type="entry name" value="Ribosomal_uS11_sf"/>
</dbReference>
<accession>E9NZX4</accession>
<name>E9NZX4_BIGNA</name>